<evidence type="ECO:0000313" key="3">
    <source>
        <dbReference type="Proteomes" id="UP000225706"/>
    </source>
</evidence>
<name>A0A2B4S8X2_STYPI</name>
<feature type="chain" id="PRO_5012044202" evidence="1">
    <location>
        <begin position="27"/>
        <end position="86"/>
    </location>
</feature>
<comment type="caution">
    <text evidence="2">The sequence shown here is derived from an EMBL/GenBank/DDBJ whole genome shotgun (WGS) entry which is preliminary data.</text>
</comment>
<dbReference type="Proteomes" id="UP000225706">
    <property type="component" value="Unassembled WGS sequence"/>
</dbReference>
<gene>
    <name evidence="2" type="ORF">AWC38_SpisGene9535</name>
</gene>
<feature type="signal peptide" evidence="1">
    <location>
        <begin position="1"/>
        <end position="26"/>
    </location>
</feature>
<reference evidence="3" key="1">
    <citation type="journal article" date="2017" name="bioRxiv">
        <title>Comparative analysis of the genomes of Stylophora pistillata and Acropora digitifera provides evidence for extensive differences between species of corals.</title>
        <authorList>
            <person name="Voolstra C.R."/>
            <person name="Li Y."/>
            <person name="Liew Y.J."/>
            <person name="Baumgarten S."/>
            <person name="Zoccola D."/>
            <person name="Flot J.-F."/>
            <person name="Tambutte S."/>
            <person name="Allemand D."/>
            <person name="Aranda M."/>
        </authorList>
    </citation>
    <scope>NUCLEOTIDE SEQUENCE [LARGE SCALE GENOMIC DNA]</scope>
</reference>
<sequence length="86" mass="10137">MDWRRVLLWVGICVIISTCLEEGVEAFHQRTGRRRSSGKRNLWVERNEIHPLDNLKRREEILKIYETGIAEDDAPLVEESRSQGQF</sequence>
<keyword evidence="3" id="KW-1185">Reference proteome</keyword>
<dbReference type="AlphaFoldDB" id="A0A2B4S8X2"/>
<proteinExistence type="predicted"/>
<accession>A0A2B4S8X2</accession>
<evidence type="ECO:0000313" key="2">
    <source>
        <dbReference type="EMBL" id="PFX25836.1"/>
    </source>
</evidence>
<keyword evidence="1" id="KW-0732">Signal</keyword>
<evidence type="ECO:0000256" key="1">
    <source>
        <dbReference type="SAM" id="SignalP"/>
    </source>
</evidence>
<dbReference type="EMBL" id="LSMT01000141">
    <property type="protein sequence ID" value="PFX25836.1"/>
    <property type="molecule type" value="Genomic_DNA"/>
</dbReference>
<protein>
    <submittedName>
        <fullName evidence="2">Uncharacterized protein</fullName>
    </submittedName>
</protein>
<organism evidence="2 3">
    <name type="scientific">Stylophora pistillata</name>
    <name type="common">Smooth cauliflower coral</name>
    <dbReference type="NCBI Taxonomy" id="50429"/>
    <lineage>
        <taxon>Eukaryota</taxon>
        <taxon>Metazoa</taxon>
        <taxon>Cnidaria</taxon>
        <taxon>Anthozoa</taxon>
        <taxon>Hexacorallia</taxon>
        <taxon>Scleractinia</taxon>
        <taxon>Astrocoeniina</taxon>
        <taxon>Pocilloporidae</taxon>
        <taxon>Stylophora</taxon>
    </lineage>
</organism>